<dbReference type="GO" id="GO:0003824">
    <property type="term" value="F:catalytic activity"/>
    <property type="evidence" value="ECO:0007669"/>
    <property type="project" value="InterPro"/>
</dbReference>
<keyword evidence="3 5" id="KW-0460">Magnesium</keyword>
<dbReference type="InterPro" id="IPR005000">
    <property type="entry name" value="Aldolase/citrate-lyase_domain"/>
</dbReference>
<evidence type="ECO:0000256" key="3">
    <source>
        <dbReference type="ARBA" id="ARBA00022842"/>
    </source>
</evidence>
<organism evidence="7 8">
    <name type="scientific">Dispira parvispora</name>
    <dbReference type="NCBI Taxonomy" id="1520584"/>
    <lineage>
        <taxon>Eukaryota</taxon>
        <taxon>Fungi</taxon>
        <taxon>Fungi incertae sedis</taxon>
        <taxon>Zoopagomycota</taxon>
        <taxon>Kickxellomycotina</taxon>
        <taxon>Dimargaritomycetes</taxon>
        <taxon>Dimargaritales</taxon>
        <taxon>Dimargaritaceae</taxon>
        <taxon>Dispira</taxon>
    </lineage>
</organism>
<dbReference type="GO" id="GO:0006107">
    <property type="term" value="P:oxaloacetate metabolic process"/>
    <property type="evidence" value="ECO:0007669"/>
    <property type="project" value="TreeGrafter"/>
</dbReference>
<dbReference type="PANTHER" id="PTHR32308:SF0">
    <property type="entry name" value="HPCH_HPAI ALDOLASE_CITRATE LYASE DOMAIN-CONTAINING PROTEIN"/>
    <property type="match status" value="1"/>
</dbReference>
<dbReference type="Gene3D" id="3.20.20.60">
    <property type="entry name" value="Phosphoenolpyruvate-binding domains"/>
    <property type="match status" value="1"/>
</dbReference>
<feature type="binding site" evidence="4">
    <location>
        <position position="167"/>
    </location>
    <ligand>
        <name>substrate</name>
    </ligand>
</feature>
<sequence>MTAFTLTSRLPWLTGVRSLRSIPLQTRTVASLSPMTATAERVRRAMLYVPGSEESKIKKSLTSPADCVIYDLEDSVAANRKGAAREMVFEALKLGTESKSELAVRINAVSSGLAFDDLNVVLQSKQLQAIVIPKVESAKDVNFVCQLIDSLAVESNRDNIQLVACVESALGVMNLREIATASPRVGALLFAAEDYCADLGLHRSRQKMEMLYARSALVTAAHAFGLQAIDLVCMDFRNPDVLAEECANGRDMGFTGKQAIHPNQVEVIQNTFMPSEEQVMRAQRIVEGYAASEKEGKGAYGLDGEAIDMPVYKWAQKILSRVNKARTSVDN</sequence>
<dbReference type="AlphaFoldDB" id="A0A9W8E5P6"/>
<feature type="domain" description="HpcH/HpaI aldolase/citrate lyase" evidence="6">
    <location>
        <begin position="44"/>
        <end position="262"/>
    </location>
</feature>
<feature type="binding site" evidence="4">
    <location>
        <position position="105"/>
    </location>
    <ligand>
        <name>substrate</name>
    </ligand>
</feature>
<dbReference type="GO" id="GO:0000287">
    <property type="term" value="F:magnesium ion binding"/>
    <property type="evidence" value="ECO:0007669"/>
    <property type="project" value="TreeGrafter"/>
</dbReference>
<dbReference type="PANTHER" id="PTHR32308">
    <property type="entry name" value="LYASE BETA SUBUNIT, PUTATIVE (AFU_ORTHOLOGUE AFUA_4G13030)-RELATED"/>
    <property type="match status" value="1"/>
</dbReference>
<dbReference type="PIRSF" id="PIRSF015582">
    <property type="entry name" value="Cit_lyase_B"/>
    <property type="match status" value="1"/>
</dbReference>
<keyword evidence="2 5" id="KW-0479">Metal-binding</keyword>
<comment type="cofactor">
    <cofactor evidence="1">
        <name>Mg(2+)</name>
        <dbReference type="ChEBI" id="CHEBI:18420"/>
    </cofactor>
</comment>
<evidence type="ECO:0000256" key="5">
    <source>
        <dbReference type="PIRSR" id="PIRSR015582-2"/>
    </source>
</evidence>
<name>A0A9W8E5P6_9FUNG</name>
<dbReference type="InterPro" id="IPR015813">
    <property type="entry name" value="Pyrv/PenolPyrv_kinase-like_dom"/>
</dbReference>
<feature type="binding site" evidence="5">
    <location>
        <position position="167"/>
    </location>
    <ligand>
        <name>Mg(2+)</name>
        <dbReference type="ChEBI" id="CHEBI:18420"/>
    </ligand>
</feature>
<evidence type="ECO:0000256" key="2">
    <source>
        <dbReference type="ARBA" id="ARBA00022723"/>
    </source>
</evidence>
<evidence type="ECO:0000259" key="6">
    <source>
        <dbReference type="Pfam" id="PF03328"/>
    </source>
</evidence>
<dbReference type="InterPro" id="IPR011206">
    <property type="entry name" value="Citrate_lyase_beta/mcl1/mcl2"/>
</dbReference>
<dbReference type="Pfam" id="PF03328">
    <property type="entry name" value="HpcH_HpaI"/>
    <property type="match status" value="1"/>
</dbReference>
<evidence type="ECO:0000256" key="1">
    <source>
        <dbReference type="ARBA" id="ARBA00001946"/>
    </source>
</evidence>
<feature type="binding site" evidence="5">
    <location>
        <position position="194"/>
    </location>
    <ligand>
        <name>Mg(2+)</name>
        <dbReference type="ChEBI" id="CHEBI:18420"/>
    </ligand>
</feature>
<evidence type="ECO:0000256" key="4">
    <source>
        <dbReference type="PIRSR" id="PIRSR015582-1"/>
    </source>
</evidence>
<protein>
    <recommendedName>
        <fullName evidence="6">HpcH/HpaI aldolase/citrate lyase domain-containing protein</fullName>
    </recommendedName>
</protein>
<gene>
    <name evidence="7" type="ORF">IWQ62_004351</name>
</gene>
<dbReference type="InterPro" id="IPR040442">
    <property type="entry name" value="Pyrv_kinase-like_dom_sf"/>
</dbReference>
<reference evidence="7" key="1">
    <citation type="submission" date="2022-07" db="EMBL/GenBank/DDBJ databases">
        <title>Phylogenomic reconstructions and comparative analyses of Kickxellomycotina fungi.</title>
        <authorList>
            <person name="Reynolds N.K."/>
            <person name="Stajich J.E."/>
            <person name="Barry K."/>
            <person name="Grigoriev I.V."/>
            <person name="Crous P."/>
            <person name="Smith M.E."/>
        </authorList>
    </citation>
    <scope>NUCLEOTIDE SEQUENCE</scope>
    <source>
        <strain evidence="7">RSA 1196</strain>
    </source>
</reference>
<keyword evidence="8" id="KW-1185">Reference proteome</keyword>
<evidence type="ECO:0000313" key="8">
    <source>
        <dbReference type="Proteomes" id="UP001150925"/>
    </source>
</evidence>
<dbReference type="OrthoDB" id="1773at2759"/>
<comment type="caution">
    <text evidence="7">The sequence shown here is derived from an EMBL/GenBank/DDBJ whole genome shotgun (WGS) entry which is preliminary data.</text>
</comment>
<dbReference type="Proteomes" id="UP001150925">
    <property type="component" value="Unassembled WGS sequence"/>
</dbReference>
<dbReference type="EMBL" id="JANBPY010001416">
    <property type="protein sequence ID" value="KAJ1960121.1"/>
    <property type="molecule type" value="Genomic_DNA"/>
</dbReference>
<proteinExistence type="predicted"/>
<accession>A0A9W8E5P6</accession>
<evidence type="ECO:0000313" key="7">
    <source>
        <dbReference type="EMBL" id="KAJ1960121.1"/>
    </source>
</evidence>
<dbReference type="SUPFAM" id="SSF51621">
    <property type="entry name" value="Phosphoenolpyruvate/pyruvate domain"/>
    <property type="match status" value="1"/>
</dbReference>